<reference evidence="4" key="1">
    <citation type="journal article" date="2018" name="Nat. Microbiol.">
        <title>Leveraging single-cell genomics to expand the fungal tree of life.</title>
        <authorList>
            <person name="Ahrendt S.R."/>
            <person name="Quandt C.A."/>
            <person name="Ciobanu D."/>
            <person name="Clum A."/>
            <person name="Salamov A."/>
            <person name="Andreopoulos B."/>
            <person name="Cheng J.F."/>
            <person name="Woyke T."/>
            <person name="Pelin A."/>
            <person name="Henrissat B."/>
            <person name="Reynolds N.K."/>
            <person name="Benny G.L."/>
            <person name="Smith M.E."/>
            <person name="James T.Y."/>
            <person name="Grigoriev I.V."/>
        </authorList>
    </citation>
    <scope>NUCLEOTIDE SEQUENCE [LARGE SCALE GENOMIC DNA]</scope>
    <source>
        <strain evidence="4">ATCC 52028</strain>
    </source>
</reference>
<dbReference type="InterPro" id="IPR027267">
    <property type="entry name" value="AH/BAR_dom_sf"/>
</dbReference>
<protein>
    <recommendedName>
        <fullName evidence="2">AH domain-containing protein</fullName>
    </recommendedName>
</protein>
<dbReference type="EMBL" id="ML014142">
    <property type="protein sequence ID" value="RKP02483.1"/>
    <property type="molecule type" value="Genomic_DNA"/>
</dbReference>
<organism evidence="3 4">
    <name type="scientific">Caulochytrium protostelioides</name>
    <dbReference type="NCBI Taxonomy" id="1555241"/>
    <lineage>
        <taxon>Eukaryota</taxon>
        <taxon>Fungi</taxon>
        <taxon>Fungi incertae sedis</taxon>
        <taxon>Chytridiomycota</taxon>
        <taxon>Chytridiomycota incertae sedis</taxon>
        <taxon>Chytridiomycetes</taxon>
        <taxon>Caulochytriales</taxon>
        <taxon>Caulochytriaceae</taxon>
        <taxon>Caulochytrium</taxon>
    </lineage>
</organism>
<proteinExistence type="predicted"/>
<dbReference type="GO" id="GO:0032588">
    <property type="term" value="C:trans-Golgi network membrane"/>
    <property type="evidence" value="ECO:0007669"/>
    <property type="project" value="TreeGrafter"/>
</dbReference>
<sequence>MNPEGLAHPTSPAHSASSLSDANDLPVIADTLRHLDDAAVAPLSPQPAAAEHHDSASAADSSRESSHDADADASARASSLADRPAVSATDADADLAGPGALSGTLIPVDVDADADLAHLVTASAADAGVHAAPSDEEDHNDDDDAPPTPLPKETENVVIVQDTPCVQVTSEDEDNACLAPPPQESTPPESPAVLAQLANNAAAAAAAAAAPSDAATVATPSAVTPAAPAVKITTPQDSAPPPPSTDPEVAAAVAAAAVAMSSAHPNPNPGLIAQMVSPPMTPGSSSMYGPDDLDMEESAFDGVRGGAAALGDFLSKQFSKLMTTAPEPLERSYRVVHQRMKERMTRQAHVTAQPDVDEAAKQVEEMWDYFKNLEKLVERQRSILQSLNDTENELSLLYQQKGYQEEDDGIGSHLVQLGIAYNNACKDREPMIKSVEAFLLFIKTFKNKAIKDSLDTMQRQQTSRQALDSYGTKLGLLEEKAAKQAQRSTSPSEASRSEEDGPSQLERELEITRQRFAESKKRYDALSVMTIDKAGLLELKREADMNAHLAKIVKATQAFNRRGYAMEE</sequence>
<dbReference type="PANTHER" id="PTHR12141:SF5">
    <property type="entry name" value="ARFAPTIN"/>
    <property type="match status" value="1"/>
</dbReference>
<feature type="compositionally biased region" description="Acidic residues" evidence="1">
    <location>
        <begin position="134"/>
        <end position="145"/>
    </location>
</feature>
<feature type="region of interest" description="Disordered" evidence="1">
    <location>
        <begin position="38"/>
        <end position="98"/>
    </location>
</feature>
<dbReference type="Gene3D" id="1.20.1270.60">
    <property type="entry name" value="Arfaptin homology (AH) domain/BAR domain"/>
    <property type="match status" value="1"/>
</dbReference>
<dbReference type="PANTHER" id="PTHR12141">
    <property type="entry name" value="ARFAPTIN-RELATED"/>
    <property type="match status" value="1"/>
</dbReference>
<dbReference type="AlphaFoldDB" id="A0A4P9XAS3"/>
<dbReference type="InterPro" id="IPR030798">
    <property type="entry name" value="Arfaptin_fam"/>
</dbReference>
<feature type="domain" description="AH" evidence="2">
    <location>
        <begin position="351"/>
        <end position="568"/>
    </location>
</feature>
<evidence type="ECO:0000313" key="4">
    <source>
        <dbReference type="Proteomes" id="UP000274922"/>
    </source>
</evidence>
<feature type="region of interest" description="Disordered" evidence="1">
    <location>
        <begin position="1"/>
        <end position="22"/>
    </location>
</feature>
<dbReference type="STRING" id="1555241.A0A4P9XAS3"/>
<name>A0A4P9XAS3_9FUNG</name>
<feature type="compositionally biased region" description="Low complexity" evidence="1">
    <location>
        <begin position="72"/>
        <end position="98"/>
    </location>
</feature>
<dbReference type="SUPFAM" id="SSF103657">
    <property type="entry name" value="BAR/IMD domain-like"/>
    <property type="match status" value="1"/>
</dbReference>
<dbReference type="GO" id="GO:0019904">
    <property type="term" value="F:protein domain specific binding"/>
    <property type="evidence" value="ECO:0007669"/>
    <property type="project" value="InterPro"/>
</dbReference>
<dbReference type="SMART" id="SM01015">
    <property type="entry name" value="Arfaptin"/>
    <property type="match status" value="1"/>
</dbReference>
<dbReference type="GO" id="GO:0005543">
    <property type="term" value="F:phospholipid binding"/>
    <property type="evidence" value="ECO:0007669"/>
    <property type="project" value="TreeGrafter"/>
</dbReference>
<feature type="compositionally biased region" description="Basic and acidic residues" evidence="1">
    <location>
        <begin position="495"/>
        <end position="507"/>
    </location>
</feature>
<feature type="compositionally biased region" description="Low complexity" evidence="1">
    <location>
        <begin position="1"/>
        <end position="20"/>
    </location>
</feature>
<feature type="region of interest" description="Disordered" evidence="1">
    <location>
        <begin position="127"/>
        <end position="156"/>
    </location>
</feature>
<keyword evidence="4" id="KW-1185">Reference proteome</keyword>
<feature type="region of interest" description="Disordered" evidence="1">
    <location>
        <begin position="170"/>
        <end position="190"/>
    </location>
</feature>
<accession>A0A4P9XAS3</accession>
<dbReference type="Pfam" id="PF06456">
    <property type="entry name" value="Arfaptin"/>
    <property type="match status" value="1"/>
</dbReference>
<dbReference type="PROSITE" id="PS50870">
    <property type="entry name" value="AH"/>
    <property type="match status" value="1"/>
</dbReference>
<dbReference type="InterPro" id="IPR010504">
    <property type="entry name" value="AH_dom"/>
</dbReference>
<feature type="compositionally biased region" description="Pro residues" evidence="1">
    <location>
        <begin position="179"/>
        <end position="190"/>
    </location>
</feature>
<dbReference type="OrthoDB" id="2126778at2759"/>
<feature type="compositionally biased region" description="Polar residues" evidence="1">
    <location>
        <begin position="485"/>
        <end position="494"/>
    </location>
</feature>
<evidence type="ECO:0000256" key="1">
    <source>
        <dbReference type="SAM" id="MobiDB-lite"/>
    </source>
</evidence>
<evidence type="ECO:0000313" key="3">
    <source>
        <dbReference type="EMBL" id="RKP02483.1"/>
    </source>
</evidence>
<evidence type="ECO:0000259" key="2">
    <source>
        <dbReference type="PROSITE" id="PS50870"/>
    </source>
</evidence>
<feature type="region of interest" description="Disordered" evidence="1">
    <location>
        <begin position="481"/>
        <end position="507"/>
    </location>
</feature>
<feature type="compositionally biased region" description="Basic and acidic residues" evidence="1">
    <location>
        <begin position="50"/>
        <end position="70"/>
    </location>
</feature>
<dbReference type="Proteomes" id="UP000274922">
    <property type="component" value="Unassembled WGS sequence"/>
</dbReference>
<gene>
    <name evidence="3" type="ORF">CXG81DRAFT_17847</name>
</gene>